<dbReference type="KEGG" id="sbk:SHEWBE_4052"/>
<reference evidence="3" key="1">
    <citation type="submission" date="2018-06" db="EMBL/GenBank/DDBJ databases">
        <authorList>
            <person name="Cea G.-C."/>
            <person name="William W."/>
        </authorList>
    </citation>
    <scope>NUCLEOTIDE SEQUENCE [LARGE SCALE GENOMIC DNA]</scope>
    <source>
        <strain evidence="3">DB21MT-2</strain>
    </source>
</reference>
<dbReference type="EMBL" id="LS483452">
    <property type="protein sequence ID" value="SQH75168.1"/>
    <property type="molecule type" value="Genomic_DNA"/>
</dbReference>
<reference evidence="1" key="2">
    <citation type="submission" date="2018-06" db="EMBL/GenBank/DDBJ databases">
        <authorList>
            <person name="Zhirakovskaya E."/>
        </authorList>
    </citation>
    <scope>NUCLEOTIDE SEQUENCE [LARGE SCALE GENOMIC DNA]</scope>
    <source>
        <strain evidence="1">DB21MT-2</strain>
    </source>
</reference>
<evidence type="ECO:0000313" key="3">
    <source>
        <dbReference type="Proteomes" id="UP000250123"/>
    </source>
</evidence>
<dbReference type="EMBL" id="LS483452">
    <property type="protein sequence ID" value="SQH78015.1"/>
    <property type="molecule type" value="Genomic_DNA"/>
</dbReference>
<name>A0A330LZV2_9GAMM</name>
<dbReference type="KEGG" id="sbk:SHEWBE_1202"/>
<protein>
    <submittedName>
        <fullName evidence="1">Uncharacterized protein</fullName>
    </submittedName>
</protein>
<evidence type="ECO:0000313" key="2">
    <source>
        <dbReference type="EMBL" id="SQH78015.1"/>
    </source>
</evidence>
<organism evidence="1 3">
    <name type="scientific">Shewanella benthica</name>
    <dbReference type="NCBI Taxonomy" id="43661"/>
    <lineage>
        <taxon>Bacteria</taxon>
        <taxon>Pseudomonadati</taxon>
        <taxon>Pseudomonadota</taxon>
        <taxon>Gammaproteobacteria</taxon>
        <taxon>Alteromonadales</taxon>
        <taxon>Shewanellaceae</taxon>
        <taxon>Shewanella</taxon>
    </lineage>
</organism>
<evidence type="ECO:0000313" key="1">
    <source>
        <dbReference type="EMBL" id="SQH75168.1"/>
    </source>
</evidence>
<dbReference type="Proteomes" id="UP000250123">
    <property type="component" value="Chromosome SHEWBE"/>
</dbReference>
<proteinExistence type="predicted"/>
<sequence length="40" mass="4407">MEQKAEAPSNGPAADKSSAFRPSIKLRLISARASPYYHME</sequence>
<gene>
    <name evidence="1" type="ORF">SHEWBE_1202</name>
    <name evidence="2" type="ORF">SHEWBE_4052</name>
</gene>
<accession>A0A330LZV2</accession>
<dbReference type="AlphaFoldDB" id="A0A330LZV2"/>